<dbReference type="EMBL" id="FN654278">
    <property type="protein sequence ID" value="CBY30564.1"/>
    <property type="molecule type" value="Genomic_DNA"/>
</dbReference>
<dbReference type="InterPro" id="IPR036397">
    <property type="entry name" value="RNaseH_sf"/>
</dbReference>
<organism evidence="1">
    <name type="scientific">Oikopleura dioica</name>
    <name type="common">Tunicate</name>
    <dbReference type="NCBI Taxonomy" id="34765"/>
    <lineage>
        <taxon>Eukaryota</taxon>
        <taxon>Metazoa</taxon>
        <taxon>Chordata</taxon>
        <taxon>Tunicata</taxon>
        <taxon>Appendicularia</taxon>
        <taxon>Copelata</taxon>
        <taxon>Oikopleuridae</taxon>
        <taxon>Oikopleura</taxon>
    </lineage>
</organism>
<sequence length="183" mass="20831">MNSFELFSRPTMVAGLHFDPESNHRKINAAFSWDSRARKYLTGHRKVESGRNVVKELFKEGIERCSKRASNGAMPERIIIFCFLTAGAQDEENIFNSKYLKSAICGIYEAYNPKLTIIAVRKSNMGFTPPCEQANSTLQFYICPEHINARPFHCDVQLDESNIDEESLQLLCVLLSDQNNLFA</sequence>
<accession>E4Y4G6</accession>
<proteinExistence type="predicted"/>
<protein>
    <recommendedName>
        <fullName evidence="2">Piwi domain-containing protein</fullName>
    </recommendedName>
</protein>
<evidence type="ECO:0000313" key="1">
    <source>
        <dbReference type="EMBL" id="CBY30564.1"/>
    </source>
</evidence>
<dbReference type="GO" id="GO:0003676">
    <property type="term" value="F:nucleic acid binding"/>
    <property type="evidence" value="ECO:0007669"/>
    <property type="project" value="InterPro"/>
</dbReference>
<dbReference type="AlphaFoldDB" id="E4Y4G6"/>
<dbReference type="Gene3D" id="3.30.420.10">
    <property type="entry name" value="Ribonuclease H-like superfamily/Ribonuclease H"/>
    <property type="match status" value="1"/>
</dbReference>
<dbReference type="Proteomes" id="UP000011014">
    <property type="component" value="Unassembled WGS sequence"/>
</dbReference>
<reference evidence="1" key="1">
    <citation type="journal article" date="2010" name="Science">
        <title>Plasticity of animal genome architecture unmasked by rapid evolution of a pelagic tunicate.</title>
        <authorList>
            <person name="Denoeud F."/>
            <person name="Henriet S."/>
            <person name="Mungpakdee S."/>
            <person name="Aury J.M."/>
            <person name="Da Silva C."/>
            <person name="Brinkmann H."/>
            <person name="Mikhaleva J."/>
            <person name="Olsen L.C."/>
            <person name="Jubin C."/>
            <person name="Canestro C."/>
            <person name="Bouquet J.M."/>
            <person name="Danks G."/>
            <person name="Poulain J."/>
            <person name="Campsteijn C."/>
            <person name="Adamski M."/>
            <person name="Cross I."/>
            <person name="Yadetie F."/>
            <person name="Muffato M."/>
            <person name="Louis A."/>
            <person name="Butcher S."/>
            <person name="Tsagkogeorga G."/>
            <person name="Konrad A."/>
            <person name="Singh S."/>
            <person name="Jensen M.F."/>
            <person name="Cong E.H."/>
            <person name="Eikeseth-Otteraa H."/>
            <person name="Noel B."/>
            <person name="Anthouard V."/>
            <person name="Porcel B.M."/>
            <person name="Kachouri-Lafond R."/>
            <person name="Nishino A."/>
            <person name="Ugolini M."/>
            <person name="Chourrout P."/>
            <person name="Nishida H."/>
            <person name="Aasland R."/>
            <person name="Huzurbazar S."/>
            <person name="Westhof E."/>
            <person name="Delsuc F."/>
            <person name="Lehrach H."/>
            <person name="Reinhardt R."/>
            <person name="Weissenbach J."/>
            <person name="Roy S.W."/>
            <person name="Artiguenave F."/>
            <person name="Postlethwait J.H."/>
            <person name="Manak J.R."/>
            <person name="Thompson E.M."/>
            <person name="Jaillon O."/>
            <person name="Du Pasquier L."/>
            <person name="Boudinot P."/>
            <person name="Liberles D.A."/>
            <person name="Volff J.N."/>
            <person name="Philippe H."/>
            <person name="Lenhard B."/>
            <person name="Roest Crollius H."/>
            <person name="Wincker P."/>
            <person name="Chourrout D."/>
        </authorList>
    </citation>
    <scope>NUCLEOTIDE SEQUENCE [LARGE SCALE GENOMIC DNA]</scope>
</reference>
<gene>
    <name evidence="1" type="ORF">GSOID_T00018436001</name>
</gene>
<evidence type="ECO:0008006" key="2">
    <source>
        <dbReference type="Google" id="ProtNLM"/>
    </source>
</evidence>
<dbReference type="SUPFAM" id="SSF53098">
    <property type="entry name" value="Ribonuclease H-like"/>
    <property type="match status" value="1"/>
</dbReference>
<name>E4Y4G6_OIKDI</name>
<dbReference type="InterPro" id="IPR012337">
    <property type="entry name" value="RNaseH-like_sf"/>
</dbReference>